<evidence type="ECO:0000313" key="1">
    <source>
        <dbReference type="EMBL" id="KAI5663200.1"/>
    </source>
</evidence>
<gene>
    <name evidence="1" type="ORF">M9H77_22523</name>
</gene>
<accession>A0ACC0ASF7</accession>
<proteinExistence type="predicted"/>
<evidence type="ECO:0000313" key="2">
    <source>
        <dbReference type="Proteomes" id="UP001060085"/>
    </source>
</evidence>
<name>A0ACC0ASF7_CATRO</name>
<comment type="caution">
    <text evidence="1">The sequence shown here is derived from an EMBL/GenBank/DDBJ whole genome shotgun (WGS) entry which is preliminary data.</text>
</comment>
<sequence>MDDVPITKIQISGPTLASLLHRFSSSSGSVHGLLFGHVRVSTPSALSDDPASASTSNSTSELSSSAADGPFFTATITSFISLPSHLPLPLQPLPNPPSSSLLGWFSGRRRTPLRFSLNESTTTHRLSSSTAFSICPQNSNGRNLSLPPSLFLLLTTPLYDQLIHTLEYKAFQYRISTESFEARSLNIINIGPSFRSQYESFSPNSLFPLMPCELRGSIAMAEDEDVLNSGASKKELKDQKEMNMCGEGFEIARFSKLMGSDAANYTAELENLYDQMIAKLEGLVSSVEISSAKVLEQENHNMKLRLKVAGLE</sequence>
<reference evidence="2" key="1">
    <citation type="journal article" date="2023" name="Nat. Plants">
        <title>Single-cell RNA sequencing provides a high-resolution roadmap for understanding the multicellular compartmentation of specialized metabolism.</title>
        <authorList>
            <person name="Sun S."/>
            <person name="Shen X."/>
            <person name="Li Y."/>
            <person name="Li Y."/>
            <person name="Wang S."/>
            <person name="Li R."/>
            <person name="Zhang H."/>
            <person name="Shen G."/>
            <person name="Guo B."/>
            <person name="Wei J."/>
            <person name="Xu J."/>
            <person name="St-Pierre B."/>
            <person name="Chen S."/>
            <person name="Sun C."/>
        </authorList>
    </citation>
    <scope>NUCLEOTIDE SEQUENCE [LARGE SCALE GENOMIC DNA]</scope>
</reference>
<organism evidence="1 2">
    <name type="scientific">Catharanthus roseus</name>
    <name type="common">Madagascar periwinkle</name>
    <name type="synonym">Vinca rosea</name>
    <dbReference type="NCBI Taxonomy" id="4058"/>
    <lineage>
        <taxon>Eukaryota</taxon>
        <taxon>Viridiplantae</taxon>
        <taxon>Streptophyta</taxon>
        <taxon>Embryophyta</taxon>
        <taxon>Tracheophyta</taxon>
        <taxon>Spermatophyta</taxon>
        <taxon>Magnoliopsida</taxon>
        <taxon>eudicotyledons</taxon>
        <taxon>Gunneridae</taxon>
        <taxon>Pentapetalae</taxon>
        <taxon>asterids</taxon>
        <taxon>lamiids</taxon>
        <taxon>Gentianales</taxon>
        <taxon>Apocynaceae</taxon>
        <taxon>Rauvolfioideae</taxon>
        <taxon>Vinceae</taxon>
        <taxon>Catharanthinae</taxon>
        <taxon>Catharanthus</taxon>
    </lineage>
</organism>
<keyword evidence="2" id="KW-1185">Reference proteome</keyword>
<protein>
    <submittedName>
        <fullName evidence="1">Uncharacterized protein</fullName>
    </submittedName>
</protein>
<dbReference type="EMBL" id="CM044705">
    <property type="protein sequence ID" value="KAI5663200.1"/>
    <property type="molecule type" value="Genomic_DNA"/>
</dbReference>
<dbReference type="Proteomes" id="UP001060085">
    <property type="component" value="Linkage Group LG05"/>
</dbReference>